<dbReference type="PROSITE" id="PS51387">
    <property type="entry name" value="FAD_PCMH"/>
    <property type="match status" value="1"/>
</dbReference>
<gene>
    <name evidence="12" type="ORF">Cvel_16422.t1.CR1</name>
</gene>
<feature type="compositionally biased region" description="Basic and acidic residues" evidence="10">
    <location>
        <begin position="301"/>
        <end position="318"/>
    </location>
</feature>
<dbReference type="InterPro" id="IPR006094">
    <property type="entry name" value="Oxid_FAD_bind_N"/>
</dbReference>
<dbReference type="PhylomeDB" id="A0A0K6S6L6"/>
<dbReference type="SUPFAM" id="SSF56176">
    <property type="entry name" value="FAD-binding/transporter-associated domain-like"/>
    <property type="match status" value="1"/>
</dbReference>
<dbReference type="PANTHER" id="PTHR11748:SF111">
    <property type="entry name" value="D-LACTATE DEHYDROGENASE, MITOCHONDRIAL-RELATED"/>
    <property type="match status" value="1"/>
</dbReference>
<dbReference type="FunFam" id="1.10.45.10:FF:000001">
    <property type="entry name" value="D-lactate dehydrogenase mitochondrial"/>
    <property type="match status" value="1"/>
</dbReference>
<dbReference type="SUPFAM" id="SSF55103">
    <property type="entry name" value="FAD-linked oxidases, C-terminal domain"/>
    <property type="match status" value="1"/>
</dbReference>
<dbReference type="InterPro" id="IPR016166">
    <property type="entry name" value="FAD-bd_PCMH"/>
</dbReference>
<dbReference type="EC" id="1.1.2.4" evidence="9"/>
<dbReference type="Pfam" id="PF01565">
    <property type="entry name" value="FAD_binding_4"/>
    <property type="match status" value="1"/>
</dbReference>
<organism evidence="12">
    <name type="scientific">Chromera velia CCMP2878</name>
    <dbReference type="NCBI Taxonomy" id="1169474"/>
    <lineage>
        <taxon>Eukaryota</taxon>
        <taxon>Sar</taxon>
        <taxon>Alveolata</taxon>
        <taxon>Colpodellida</taxon>
        <taxon>Chromeraceae</taxon>
        <taxon>Chromera</taxon>
    </lineage>
</organism>
<keyword evidence="8" id="KW-0496">Mitochondrion</keyword>
<evidence type="ECO:0000256" key="3">
    <source>
        <dbReference type="ARBA" id="ARBA00008000"/>
    </source>
</evidence>
<evidence type="ECO:0000313" key="12">
    <source>
        <dbReference type="EMBL" id="CUC09150.1"/>
    </source>
</evidence>
<evidence type="ECO:0000259" key="11">
    <source>
        <dbReference type="PROSITE" id="PS51387"/>
    </source>
</evidence>
<dbReference type="InterPro" id="IPR016169">
    <property type="entry name" value="FAD-bd_PCMH_sub2"/>
</dbReference>
<evidence type="ECO:0000256" key="4">
    <source>
        <dbReference type="ARBA" id="ARBA00022630"/>
    </source>
</evidence>
<comment type="similarity">
    <text evidence="3">Belongs to the FAD-binding oxidoreductase/transferase type 4 family.</text>
</comment>
<dbReference type="Gene3D" id="3.30.465.10">
    <property type="match status" value="1"/>
</dbReference>
<evidence type="ECO:0000256" key="2">
    <source>
        <dbReference type="ARBA" id="ARBA00004173"/>
    </source>
</evidence>
<dbReference type="InterPro" id="IPR016164">
    <property type="entry name" value="FAD-linked_Oxase-like_C"/>
</dbReference>
<dbReference type="GO" id="GO:1903457">
    <property type="term" value="P:lactate catabolic process"/>
    <property type="evidence" value="ECO:0007669"/>
    <property type="project" value="TreeGrafter"/>
</dbReference>
<dbReference type="GO" id="GO:0005739">
    <property type="term" value="C:mitochondrion"/>
    <property type="evidence" value="ECO:0007669"/>
    <property type="project" value="UniProtKB-SubCell"/>
</dbReference>
<dbReference type="GO" id="GO:0071949">
    <property type="term" value="F:FAD binding"/>
    <property type="evidence" value="ECO:0007669"/>
    <property type="project" value="InterPro"/>
</dbReference>
<protein>
    <recommendedName>
        <fullName evidence="9">D-lactate dehydrogenase (cytochrome)</fullName>
        <ecNumber evidence="9">1.1.2.4</ecNumber>
    </recommendedName>
</protein>
<dbReference type="Gene3D" id="1.10.45.10">
    <property type="entry name" value="Vanillyl-alcohol Oxidase, Chain A, domain 4"/>
    <property type="match status" value="1"/>
</dbReference>
<feature type="domain" description="FAD-binding PCMH-type" evidence="11">
    <location>
        <begin position="71"/>
        <end position="248"/>
    </location>
</feature>
<accession>A0A0K6S6L6</accession>
<evidence type="ECO:0000256" key="5">
    <source>
        <dbReference type="ARBA" id="ARBA00022827"/>
    </source>
</evidence>
<dbReference type="PANTHER" id="PTHR11748">
    <property type="entry name" value="D-LACTATE DEHYDROGENASE"/>
    <property type="match status" value="1"/>
</dbReference>
<sequence length="539" mass="59268">MDRLTAVADQVLKSFSDETNTRKSLEGRRALTPFLLEELRKLPSFSGRANECVLTSEEEVEKHSYDHSHHLPARPEVVVYPESTETVSEVMKFCYTNKIPVTPCGARTGLEGGCIPIAGGVALNLSRMNRVLQVFHDELQVHVQAGIRKNAFNDLLSKEKLLFQVDPASNPSLGGMAATGSSGTLCCKYGTMKENVVSLVVVMPDGAIVDTRRRTRKSSTGYDLTNLMMGQEGTLAVVCELIVKVIPVPKGECSALLVFRDLDPCSRLVVLMRQQQLNLSRCELLGKQTVETLLKFEERKREKEKKRATGRQKKEGAKKQHFSLPSPAKPTLLIQVHAASPQAAEAEINQAVNLARQEGVEEVKVATEPHLQEALWDLRRAAYFACLSNRQHMIERKAKDVRMLNTDVCVPLPAFPELIGATERDFAEVAQKGGPFFVCNIFGHAADGNFHCIVLFDHGNSEEVRSLEALERRMWARCLAAGGTVSGEHGVGLGKVGALTAEHGEAKLRVMRQLKGAVDERGIMNPGKVLPSLKTSGDK</sequence>
<evidence type="ECO:0000256" key="7">
    <source>
        <dbReference type="ARBA" id="ARBA00023002"/>
    </source>
</evidence>
<evidence type="ECO:0000256" key="10">
    <source>
        <dbReference type="SAM" id="MobiDB-lite"/>
    </source>
</evidence>
<keyword evidence="4" id="KW-0285">Flavoprotein</keyword>
<proteinExistence type="inferred from homology"/>
<feature type="region of interest" description="Disordered" evidence="10">
    <location>
        <begin position="301"/>
        <end position="325"/>
    </location>
</feature>
<name>A0A0K6S6L6_9ALVE</name>
<dbReference type="GO" id="GO:0004458">
    <property type="term" value="F:D-lactate dehydrogenase (cytochrome) activity"/>
    <property type="evidence" value="ECO:0007669"/>
    <property type="project" value="UniProtKB-EC"/>
</dbReference>
<dbReference type="VEuPathDB" id="CryptoDB:Cvel_16422"/>
<keyword evidence="7" id="KW-0560">Oxidoreductase</keyword>
<keyword evidence="6" id="KW-0809">Transit peptide</keyword>
<keyword evidence="5" id="KW-0274">FAD</keyword>
<evidence type="ECO:0000256" key="1">
    <source>
        <dbReference type="ARBA" id="ARBA00001974"/>
    </source>
</evidence>
<dbReference type="EMBL" id="CDMZ01000292">
    <property type="protein sequence ID" value="CUC09150.1"/>
    <property type="molecule type" value="Genomic_DNA"/>
</dbReference>
<evidence type="ECO:0000256" key="6">
    <source>
        <dbReference type="ARBA" id="ARBA00022946"/>
    </source>
</evidence>
<evidence type="ECO:0000256" key="9">
    <source>
        <dbReference type="ARBA" id="ARBA00038897"/>
    </source>
</evidence>
<dbReference type="GO" id="GO:0008720">
    <property type="term" value="F:D-lactate dehydrogenase (NAD+) activity"/>
    <property type="evidence" value="ECO:0007669"/>
    <property type="project" value="TreeGrafter"/>
</dbReference>
<dbReference type="AlphaFoldDB" id="A0A0K6S6L6"/>
<dbReference type="Gene3D" id="3.30.70.2740">
    <property type="match status" value="1"/>
</dbReference>
<dbReference type="FunFam" id="3.30.70.2740:FF:000001">
    <property type="entry name" value="D-lactate dehydrogenase mitochondrial"/>
    <property type="match status" value="1"/>
</dbReference>
<comment type="cofactor">
    <cofactor evidence="1">
        <name>FAD</name>
        <dbReference type="ChEBI" id="CHEBI:57692"/>
    </cofactor>
</comment>
<dbReference type="InterPro" id="IPR036318">
    <property type="entry name" value="FAD-bd_PCMH-like_sf"/>
</dbReference>
<comment type="subcellular location">
    <subcellularLocation>
        <location evidence="2">Mitochondrion</location>
    </subcellularLocation>
</comment>
<dbReference type="Pfam" id="PF02913">
    <property type="entry name" value="FAD-oxidase_C"/>
    <property type="match status" value="1"/>
</dbReference>
<dbReference type="InterPro" id="IPR016171">
    <property type="entry name" value="Vanillyl_alc_oxidase_C-sub2"/>
</dbReference>
<evidence type="ECO:0000256" key="8">
    <source>
        <dbReference type="ARBA" id="ARBA00023128"/>
    </source>
</evidence>
<dbReference type="InterPro" id="IPR004113">
    <property type="entry name" value="FAD-bd_oxidored_4_C"/>
</dbReference>
<reference evidence="12" key="1">
    <citation type="submission" date="2014-11" db="EMBL/GenBank/DDBJ databases">
        <title>Molecular phylogeny of cliff fern family Woodsiaceae with morphological implications.</title>
        <authorList>
            <person name="Shao Y.-Z."/>
            <person name="Wei R."/>
            <person name="Zhang X.-C."/>
        </authorList>
    </citation>
    <scope>NUCLEOTIDE SEQUENCE</scope>
</reference>